<feature type="compositionally biased region" description="Basic and acidic residues" evidence="1">
    <location>
        <begin position="82"/>
        <end position="93"/>
    </location>
</feature>
<feature type="compositionally biased region" description="Low complexity" evidence="1">
    <location>
        <begin position="1"/>
        <end position="13"/>
    </location>
</feature>
<feature type="region of interest" description="Disordered" evidence="1">
    <location>
        <begin position="79"/>
        <end position="101"/>
    </location>
</feature>
<sequence>MFSSTNNSVSISVSDEESNENRIRARTRRKRKKPGHRTTFELPRYFLRIFLRYWIVLVFLLAVGLLLFESTRIITKSAKLKRSPDSIPNKKNEGNLNRLDPTTKVIGGVRQRKLSLSLSHSL</sequence>
<reference evidence="4" key="2">
    <citation type="journal article" date="2018" name="Hortic Res">
        <title>Improved Brassica rapa reference genome by single-molecule sequencing and chromosome conformation capture technologies.</title>
        <authorList>
            <person name="Zhang L."/>
            <person name="Cai X."/>
            <person name="Wu J."/>
            <person name="Liu M."/>
            <person name="Grob S."/>
            <person name="Cheng F."/>
            <person name="Liang J."/>
            <person name="Cai C."/>
            <person name="Liu Z."/>
            <person name="Liu B."/>
            <person name="Wang F."/>
            <person name="Li S."/>
            <person name="Liu F."/>
            <person name="Li X."/>
            <person name="Cheng L."/>
            <person name="Yang W."/>
            <person name="Li M.H."/>
            <person name="Grossniklaus U."/>
            <person name="Zheng H."/>
            <person name="Wang X."/>
        </authorList>
    </citation>
    <scope>NUCLEOTIDE SEQUENCE [LARGE SCALE GENOMIC DNA]</scope>
    <source>
        <strain evidence="4">cv. Chiifu-401-42</strain>
    </source>
</reference>
<dbReference type="Proteomes" id="UP000011750">
    <property type="component" value="Unassembled WGS sequence"/>
</dbReference>
<evidence type="ECO:0000256" key="1">
    <source>
        <dbReference type="SAM" id="MobiDB-lite"/>
    </source>
</evidence>
<organism evidence="3 4">
    <name type="scientific">Brassica campestris</name>
    <name type="common">Field mustard</name>
    <dbReference type="NCBI Taxonomy" id="3711"/>
    <lineage>
        <taxon>Eukaryota</taxon>
        <taxon>Viridiplantae</taxon>
        <taxon>Streptophyta</taxon>
        <taxon>Embryophyta</taxon>
        <taxon>Tracheophyta</taxon>
        <taxon>Spermatophyta</taxon>
        <taxon>Magnoliopsida</taxon>
        <taxon>eudicotyledons</taxon>
        <taxon>Gunneridae</taxon>
        <taxon>Pentapetalae</taxon>
        <taxon>rosids</taxon>
        <taxon>malvids</taxon>
        <taxon>Brassicales</taxon>
        <taxon>Brassicaceae</taxon>
        <taxon>Brassiceae</taxon>
        <taxon>Brassica</taxon>
    </lineage>
</organism>
<dbReference type="HOGENOM" id="CLU_2029990_0_0_1"/>
<name>M4FJ79_BRACM</name>
<feature type="compositionally biased region" description="Basic residues" evidence="1">
    <location>
        <begin position="24"/>
        <end position="35"/>
    </location>
</feature>
<keyword evidence="2" id="KW-1133">Transmembrane helix</keyword>
<evidence type="ECO:0000313" key="4">
    <source>
        <dbReference type="Proteomes" id="UP000011750"/>
    </source>
</evidence>
<reference evidence="4" key="1">
    <citation type="journal article" date="2011" name="Nat. Genet.">
        <title>The genome of the mesopolyploid crop species Brassica rapa.</title>
        <authorList>
            <consortium name="Brassica rapa Genome Sequencing Project Consortium"/>
            <person name="Wang X."/>
            <person name="Wang H."/>
            <person name="Wang J."/>
            <person name="Sun R."/>
            <person name="Wu J."/>
            <person name="Liu S."/>
            <person name="Bai Y."/>
            <person name="Mun J.H."/>
            <person name="Bancroft I."/>
            <person name="Cheng F."/>
            <person name="Huang S."/>
            <person name="Li X."/>
            <person name="Hua W."/>
            <person name="Wang J."/>
            <person name="Wang X."/>
            <person name="Freeling M."/>
            <person name="Pires J.C."/>
            <person name="Paterson A.H."/>
            <person name="Chalhoub B."/>
            <person name="Wang B."/>
            <person name="Hayward A."/>
            <person name="Sharpe A.G."/>
            <person name="Park B.S."/>
            <person name="Weisshaar B."/>
            <person name="Liu B."/>
            <person name="Li B."/>
            <person name="Liu B."/>
            <person name="Tong C."/>
            <person name="Song C."/>
            <person name="Duran C."/>
            <person name="Peng C."/>
            <person name="Geng C."/>
            <person name="Koh C."/>
            <person name="Lin C."/>
            <person name="Edwards D."/>
            <person name="Mu D."/>
            <person name="Shen D."/>
            <person name="Soumpourou E."/>
            <person name="Li F."/>
            <person name="Fraser F."/>
            <person name="Conant G."/>
            <person name="Lassalle G."/>
            <person name="King G.J."/>
            <person name="Bonnema G."/>
            <person name="Tang H."/>
            <person name="Wang H."/>
            <person name="Belcram H."/>
            <person name="Zhou H."/>
            <person name="Hirakawa H."/>
            <person name="Abe H."/>
            <person name="Guo H."/>
            <person name="Wang H."/>
            <person name="Jin H."/>
            <person name="Parkin I.A."/>
            <person name="Batley J."/>
            <person name="Kim J.S."/>
            <person name="Just J."/>
            <person name="Li J."/>
            <person name="Xu J."/>
            <person name="Deng J."/>
            <person name="Kim J.A."/>
            <person name="Li J."/>
            <person name="Yu J."/>
            <person name="Meng J."/>
            <person name="Wang J."/>
            <person name="Min J."/>
            <person name="Poulain J."/>
            <person name="Wang J."/>
            <person name="Hatakeyama K."/>
            <person name="Wu K."/>
            <person name="Wang L."/>
            <person name="Fang L."/>
            <person name="Trick M."/>
            <person name="Links M.G."/>
            <person name="Zhao M."/>
            <person name="Jin M."/>
            <person name="Ramchiary N."/>
            <person name="Drou N."/>
            <person name="Berkman P.J."/>
            <person name="Cai Q."/>
            <person name="Huang Q."/>
            <person name="Li R."/>
            <person name="Tabata S."/>
            <person name="Cheng S."/>
            <person name="Zhang S."/>
            <person name="Zhang S."/>
            <person name="Huang S."/>
            <person name="Sato S."/>
            <person name="Sun S."/>
            <person name="Kwon S.J."/>
            <person name="Choi S.R."/>
            <person name="Lee T.H."/>
            <person name="Fan W."/>
            <person name="Zhao X."/>
            <person name="Tan X."/>
            <person name="Xu X."/>
            <person name="Wang Y."/>
            <person name="Qiu Y."/>
            <person name="Yin Y."/>
            <person name="Li Y."/>
            <person name="Du Y."/>
            <person name="Liao Y."/>
            <person name="Lim Y."/>
            <person name="Narusaka Y."/>
            <person name="Wang Y."/>
            <person name="Wang Z."/>
            <person name="Li Z."/>
            <person name="Wang Z."/>
            <person name="Xiong Z."/>
            <person name="Zhang Z."/>
        </authorList>
    </citation>
    <scope>NUCLEOTIDE SEQUENCE [LARGE SCALE GENOMIC DNA]</scope>
    <source>
        <strain evidence="4">cv. Chiifu-401-42</strain>
    </source>
</reference>
<reference evidence="3" key="3">
    <citation type="submission" date="2023-03" db="UniProtKB">
        <authorList>
            <consortium name="EnsemblPlants"/>
        </authorList>
    </citation>
    <scope>IDENTIFICATION</scope>
    <source>
        <strain evidence="3">cv. Chiifu-401-42</strain>
    </source>
</reference>
<dbReference type="Gramene" id="Bra041160.1">
    <property type="protein sequence ID" value="Bra041160.1-P"/>
    <property type="gene ID" value="Bra041160"/>
</dbReference>
<feature type="region of interest" description="Disordered" evidence="1">
    <location>
        <begin position="1"/>
        <end position="35"/>
    </location>
</feature>
<evidence type="ECO:0000256" key="2">
    <source>
        <dbReference type="SAM" id="Phobius"/>
    </source>
</evidence>
<dbReference type="STRING" id="51351.M4FJ79"/>
<feature type="transmembrane region" description="Helical" evidence="2">
    <location>
        <begin position="49"/>
        <end position="68"/>
    </location>
</feature>
<keyword evidence="2" id="KW-0812">Transmembrane</keyword>
<proteinExistence type="predicted"/>
<dbReference type="InParanoid" id="M4FJ79"/>
<evidence type="ECO:0000313" key="3">
    <source>
        <dbReference type="EnsemblPlants" id="Bra041160.1-P"/>
    </source>
</evidence>
<protein>
    <submittedName>
        <fullName evidence="3">Uncharacterized protein</fullName>
    </submittedName>
</protein>
<keyword evidence="2" id="KW-0472">Membrane</keyword>
<accession>M4FJ79</accession>
<dbReference type="EnsemblPlants" id="Bra041160.1">
    <property type="protein sequence ID" value="Bra041160.1-P"/>
    <property type="gene ID" value="Bra041160"/>
</dbReference>
<dbReference type="AlphaFoldDB" id="M4FJ79"/>
<keyword evidence="4" id="KW-1185">Reference proteome</keyword>